<accession>A0A9J5XTP7</accession>
<name>A0A9J5XTP7_SOLCO</name>
<gene>
    <name evidence="1" type="ORF">H5410_042213</name>
</gene>
<dbReference type="Proteomes" id="UP000824120">
    <property type="component" value="Chromosome 8"/>
</dbReference>
<sequence length="175" mass="19901">MEFIFTEPVECNLHMVREFYTNWVPEARSHYVTVRGRNVPITPTEMNIEAIVKSAMRKARVHKGHKYAFGGLITKICRAAEMLRHQNSSQVFTNLQLGEVERRYPLNDHAKALLGISPEFREPVNNDILTDEKHVSTNSDVTSDSNEEVDLDQAVGGDAMEDLSGRVFNLPLELF</sequence>
<evidence type="ECO:0000313" key="2">
    <source>
        <dbReference type="Proteomes" id="UP000824120"/>
    </source>
</evidence>
<reference evidence="1 2" key="1">
    <citation type="submission" date="2020-09" db="EMBL/GenBank/DDBJ databases">
        <title>De no assembly of potato wild relative species, Solanum commersonii.</title>
        <authorList>
            <person name="Cho K."/>
        </authorList>
    </citation>
    <scope>NUCLEOTIDE SEQUENCE [LARGE SCALE GENOMIC DNA]</scope>
    <source>
        <strain evidence="1">LZ3.2</strain>
        <tissue evidence="1">Leaf</tissue>
    </source>
</reference>
<keyword evidence="2" id="KW-1185">Reference proteome</keyword>
<comment type="caution">
    <text evidence="1">The sequence shown here is derived from an EMBL/GenBank/DDBJ whole genome shotgun (WGS) entry which is preliminary data.</text>
</comment>
<evidence type="ECO:0000313" key="1">
    <source>
        <dbReference type="EMBL" id="KAG5591699.1"/>
    </source>
</evidence>
<proteinExistence type="predicted"/>
<dbReference type="OrthoDB" id="1327639at2759"/>
<organism evidence="1 2">
    <name type="scientific">Solanum commersonii</name>
    <name type="common">Commerson's wild potato</name>
    <name type="synonym">Commerson's nightshade</name>
    <dbReference type="NCBI Taxonomy" id="4109"/>
    <lineage>
        <taxon>Eukaryota</taxon>
        <taxon>Viridiplantae</taxon>
        <taxon>Streptophyta</taxon>
        <taxon>Embryophyta</taxon>
        <taxon>Tracheophyta</taxon>
        <taxon>Spermatophyta</taxon>
        <taxon>Magnoliopsida</taxon>
        <taxon>eudicotyledons</taxon>
        <taxon>Gunneridae</taxon>
        <taxon>Pentapetalae</taxon>
        <taxon>asterids</taxon>
        <taxon>lamiids</taxon>
        <taxon>Solanales</taxon>
        <taxon>Solanaceae</taxon>
        <taxon>Solanoideae</taxon>
        <taxon>Solaneae</taxon>
        <taxon>Solanum</taxon>
    </lineage>
</organism>
<protein>
    <submittedName>
        <fullName evidence="1">Uncharacterized protein</fullName>
    </submittedName>
</protein>
<dbReference type="EMBL" id="JACXVP010000008">
    <property type="protein sequence ID" value="KAG5591699.1"/>
    <property type="molecule type" value="Genomic_DNA"/>
</dbReference>
<dbReference type="AlphaFoldDB" id="A0A9J5XTP7"/>